<dbReference type="EMBL" id="JAVHNQ010000011">
    <property type="protein sequence ID" value="KAK6336310.1"/>
    <property type="molecule type" value="Genomic_DNA"/>
</dbReference>
<dbReference type="AlphaFoldDB" id="A0AAV9UAF3"/>
<sequence>MPRLPLSRNIVASISKRHHTPRKIAVVPKVRQINLQQSIPRRQQQSGLHSADKTFHPPAAYGIINAPASTATGTAVAPSAVAFLDSLDRCGIRVSPAGSKMISRILHDIPYDGIDLFWVRRIETAVRAARISGAAALPSSFSPDGPYVTARGAATMFSHISSQEGVARQADMLAQRLLADPTWNEMFDMLIFDDGVRGGVEGEVELKAILEMMLASRWILAPVEYDGVYQSLASTSAARCLI</sequence>
<dbReference type="Proteomes" id="UP001375240">
    <property type="component" value="Unassembled WGS sequence"/>
</dbReference>
<proteinExistence type="predicted"/>
<name>A0AAV9UAF3_9PEZI</name>
<organism evidence="1 2">
    <name type="scientific">Orbilia brochopaga</name>
    <dbReference type="NCBI Taxonomy" id="3140254"/>
    <lineage>
        <taxon>Eukaryota</taxon>
        <taxon>Fungi</taxon>
        <taxon>Dikarya</taxon>
        <taxon>Ascomycota</taxon>
        <taxon>Pezizomycotina</taxon>
        <taxon>Orbiliomycetes</taxon>
        <taxon>Orbiliales</taxon>
        <taxon>Orbiliaceae</taxon>
        <taxon>Orbilia</taxon>
    </lineage>
</organism>
<keyword evidence="2" id="KW-1185">Reference proteome</keyword>
<evidence type="ECO:0000313" key="2">
    <source>
        <dbReference type="Proteomes" id="UP001375240"/>
    </source>
</evidence>
<evidence type="ECO:0000313" key="1">
    <source>
        <dbReference type="EMBL" id="KAK6336310.1"/>
    </source>
</evidence>
<comment type="caution">
    <text evidence="1">The sequence shown here is derived from an EMBL/GenBank/DDBJ whole genome shotgun (WGS) entry which is preliminary data.</text>
</comment>
<protein>
    <submittedName>
        <fullName evidence="1">Uncharacterized protein</fullName>
    </submittedName>
</protein>
<gene>
    <name evidence="1" type="ORF">TWF696_001872</name>
</gene>
<reference evidence="1 2" key="1">
    <citation type="submission" date="2019-10" db="EMBL/GenBank/DDBJ databases">
        <authorList>
            <person name="Palmer J.M."/>
        </authorList>
    </citation>
    <scope>NUCLEOTIDE SEQUENCE [LARGE SCALE GENOMIC DNA]</scope>
    <source>
        <strain evidence="1 2">TWF696</strain>
    </source>
</reference>
<accession>A0AAV9UAF3</accession>